<gene>
    <name evidence="2" type="ORF">EOD41_07550</name>
</gene>
<dbReference type="InterPro" id="IPR001173">
    <property type="entry name" value="Glyco_trans_2-like"/>
</dbReference>
<feature type="domain" description="Glycosyltransferase 2-like" evidence="1">
    <location>
        <begin position="14"/>
        <end position="151"/>
    </location>
</feature>
<evidence type="ECO:0000259" key="1">
    <source>
        <dbReference type="Pfam" id="PF00535"/>
    </source>
</evidence>
<dbReference type="OrthoDB" id="1245371at2"/>
<dbReference type="EMBL" id="SACK01000002">
    <property type="protein sequence ID" value="RVU01804.1"/>
    <property type="molecule type" value="Genomic_DNA"/>
</dbReference>
<dbReference type="SUPFAM" id="SSF53448">
    <property type="entry name" value="Nucleotide-diphospho-sugar transferases"/>
    <property type="match status" value="1"/>
</dbReference>
<dbReference type="InterPro" id="IPR029044">
    <property type="entry name" value="Nucleotide-diphossugar_trans"/>
</dbReference>
<name>A0A3S2Y2B0_9SPHI</name>
<organism evidence="2 3">
    <name type="scientific">Mucilaginibacter limnophilus</name>
    <dbReference type="NCBI Taxonomy" id="1932778"/>
    <lineage>
        <taxon>Bacteria</taxon>
        <taxon>Pseudomonadati</taxon>
        <taxon>Bacteroidota</taxon>
        <taxon>Sphingobacteriia</taxon>
        <taxon>Sphingobacteriales</taxon>
        <taxon>Sphingobacteriaceae</taxon>
        <taxon>Mucilaginibacter</taxon>
    </lineage>
</organism>
<evidence type="ECO:0000313" key="3">
    <source>
        <dbReference type="Proteomes" id="UP000282759"/>
    </source>
</evidence>
<dbReference type="AlphaFoldDB" id="A0A3S2Y2B0"/>
<proteinExistence type="predicted"/>
<evidence type="ECO:0000313" key="2">
    <source>
        <dbReference type="EMBL" id="RVU01804.1"/>
    </source>
</evidence>
<dbReference type="Gene3D" id="3.90.550.10">
    <property type="entry name" value="Spore Coat Polysaccharide Biosynthesis Protein SpsA, Chain A"/>
    <property type="match status" value="1"/>
</dbReference>
<dbReference type="Pfam" id="PF00535">
    <property type="entry name" value="Glycos_transf_2"/>
    <property type="match status" value="1"/>
</dbReference>
<accession>A0A3S2Y2B0</accession>
<protein>
    <submittedName>
        <fullName evidence="2">Glycosyltransferase</fullName>
    </submittedName>
</protein>
<reference evidence="2 3" key="1">
    <citation type="submission" date="2019-01" db="EMBL/GenBank/DDBJ databases">
        <authorList>
            <person name="Chen W.-M."/>
        </authorList>
    </citation>
    <scope>NUCLEOTIDE SEQUENCE [LARGE SCALE GENOMIC DNA]</scope>
    <source>
        <strain evidence="2 3">YBJ-36</strain>
    </source>
</reference>
<dbReference type="RefSeq" id="WP_127704168.1">
    <property type="nucleotide sequence ID" value="NZ_SACK01000002.1"/>
</dbReference>
<dbReference type="Proteomes" id="UP000282759">
    <property type="component" value="Unassembled WGS sequence"/>
</dbReference>
<keyword evidence="3" id="KW-1185">Reference proteome</keyword>
<keyword evidence="2" id="KW-0808">Transferase</keyword>
<comment type="caution">
    <text evidence="2">The sequence shown here is derived from an EMBL/GenBank/DDBJ whole genome shotgun (WGS) entry which is preliminary data.</text>
</comment>
<dbReference type="GO" id="GO:0016740">
    <property type="term" value="F:transferase activity"/>
    <property type="evidence" value="ECO:0007669"/>
    <property type="project" value="UniProtKB-KW"/>
</dbReference>
<sequence length="215" mass="25636">MFFNLFKKRISISYCITVCNEWKELEILLQTLLPLVEENDEVIVLQDITNRDNRVSNVLAKYSGMIILKETMLNNDFATFKNHFFELAKGDYLFQIDADEVPKDTLITGLKPILQRRRKYDCFLVPRINLVNGYTDEHVQKWNWNINEKGYINFPDYQPRIVKLNGKIKWKNKVHEVFTGYNKSFQLPAEDEYSLLHIKDIERQQRQNDFYDTLA</sequence>